<evidence type="ECO:0000256" key="2">
    <source>
        <dbReference type="ARBA" id="ARBA00022448"/>
    </source>
</evidence>
<accession>A0ABP0E7W3</accession>
<keyword evidence="4 6" id="KW-1133">Transmembrane helix</keyword>
<evidence type="ECO:0000256" key="6">
    <source>
        <dbReference type="SAM" id="Phobius"/>
    </source>
</evidence>
<feature type="transmembrane region" description="Helical" evidence="6">
    <location>
        <begin position="293"/>
        <end position="321"/>
    </location>
</feature>
<sequence length="552" mass="59964">MSNLITPIISTIRSRTGEHVHTILSNKSELRAITIDPSKAHDEDDLLAEIGYKQELNRNYSTIQIFGIAFSIMGLLPSISSTIAVGLEIGPVGLVWGWLCSSCFILCVGTSMSILSSSLPTSGGLYYWTNYYAPASLRVPLSFMIGCINALGLIGGCCSINYGFASELLSAVYINKDGDFTITDPIKYGVFSATCVSHVFLCCAASKQTAWLQAFSIYVNVFIIILFLIAVPIGASRNAGFNDAKFIFGELSNVRTWSPGWSFMLSWMPAIWTIGAFDSCVHMSEEARNATRGVPIGIIGSISVCGILGWIICIVACAVIKDGDVEAVLSSDSGQVMAQIIYDTLGKNWAVAFMSLIAFAQYLMGASILTAASRQIWAFARDDGLPFHNFVKVVNPTLKVPLRAIIFGGAASLICGLLILIGPVAANALFSLAISSSLSWATPVLLVLLPEGRSRFKPGYFYLGDVLTTIIHIITVSWIAYVIVMSMFPDGISVDKETMNYTCVINVGVWILSLIYYYTYGYKVYHGPKSNIEESNSSLEDEKIDQVLEGKQ</sequence>
<feature type="transmembrane region" description="Helical" evidence="6">
    <location>
        <begin position="217"/>
        <end position="235"/>
    </location>
</feature>
<feature type="transmembrane region" description="Helical" evidence="6">
    <location>
        <begin position="63"/>
        <end position="84"/>
    </location>
</feature>
<protein>
    <submittedName>
        <fullName evidence="7">GABA-specific permease</fullName>
    </submittedName>
</protein>
<dbReference type="PANTHER" id="PTHR45649:SF6">
    <property type="entry name" value="GABA-SPECIFIC PERMEASE"/>
    <property type="match status" value="1"/>
</dbReference>
<feature type="transmembrane region" description="Helical" evidence="6">
    <location>
        <begin position="141"/>
        <end position="165"/>
    </location>
</feature>
<dbReference type="Pfam" id="PF13520">
    <property type="entry name" value="AA_permease_2"/>
    <property type="match status" value="1"/>
</dbReference>
<keyword evidence="8" id="KW-1185">Reference proteome</keyword>
<keyword evidence="3 6" id="KW-0812">Transmembrane</keyword>
<evidence type="ECO:0000313" key="8">
    <source>
        <dbReference type="Proteomes" id="UP001497600"/>
    </source>
</evidence>
<proteinExistence type="predicted"/>
<feature type="transmembrane region" description="Helical" evidence="6">
    <location>
        <begin position="96"/>
        <end position="129"/>
    </location>
</feature>
<feature type="transmembrane region" description="Helical" evidence="6">
    <location>
        <begin position="349"/>
        <end position="372"/>
    </location>
</feature>
<evidence type="ECO:0000313" key="7">
    <source>
        <dbReference type="EMBL" id="CAK7892053.1"/>
    </source>
</evidence>
<keyword evidence="5 6" id="KW-0472">Membrane</keyword>
<feature type="transmembrane region" description="Helical" evidence="6">
    <location>
        <begin position="428"/>
        <end position="449"/>
    </location>
</feature>
<evidence type="ECO:0000256" key="4">
    <source>
        <dbReference type="ARBA" id="ARBA00022989"/>
    </source>
</evidence>
<evidence type="ECO:0000256" key="1">
    <source>
        <dbReference type="ARBA" id="ARBA00004141"/>
    </source>
</evidence>
<dbReference type="InterPro" id="IPR002293">
    <property type="entry name" value="AA/rel_permease1"/>
</dbReference>
<dbReference type="Proteomes" id="UP001497600">
    <property type="component" value="Chromosome A"/>
</dbReference>
<keyword evidence="2" id="KW-0813">Transport</keyword>
<name>A0ABP0E7W3_9ASCO</name>
<evidence type="ECO:0000256" key="5">
    <source>
        <dbReference type="ARBA" id="ARBA00023136"/>
    </source>
</evidence>
<feature type="transmembrane region" description="Helical" evidence="6">
    <location>
        <begin position="402"/>
        <end position="422"/>
    </location>
</feature>
<organism evidence="7 8">
    <name type="scientific">[Candida] anglica</name>
    <dbReference type="NCBI Taxonomy" id="148631"/>
    <lineage>
        <taxon>Eukaryota</taxon>
        <taxon>Fungi</taxon>
        <taxon>Dikarya</taxon>
        <taxon>Ascomycota</taxon>
        <taxon>Saccharomycotina</taxon>
        <taxon>Pichiomycetes</taxon>
        <taxon>Debaryomycetaceae</taxon>
        <taxon>Kurtzmaniella</taxon>
    </lineage>
</organism>
<dbReference type="PIRSF" id="PIRSF006060">
    <property type="entry name" value="AA_transporter"/>
    <property type="match status" value="1"/>
</dbReference>
<gene>
    <name evidence="7" type="primary">UGA4</name>
    <name evidence="7" type="ORF">CAAN4_A01244</name>
</gene>
<dbReference type="Gene3D" id="1.20.1740.10">
    <property type="entry name" value="Amino acid/polyamine transporter I"/>
    <property type="match status" value="1"/>
</dbReference>
<feature type="transmembrane region" description="Helical" evidence="6">
    <location>
        <begin position="261"/>
        <end position="281"/>
    </location>
</feature>
<comment type="subcellular location">
    <subcellularLocation>
        <location evidence="1">Membrane</location>
        <topology evidence="1">Multi-pass membrane protein</topology>
    </subcellularLocation>
</comment>
<dbReference type="PANTHER" id="PTHR45649">
    <property type="entry name" value="AMINO-ACID PERMEASE BAT1"/>
    <property type="match status" value="1"/>
</dbReference>
<dbReference type="EMBL" id="OZ004253">
    <property type="protein sequence ID" value="CAK7892053.1"/>
    <property type="molecule type" value="Genomic_DNA"/>
</dbReference>
<feature type="transmembrane region" description="Helical" evidence="6">
    <location>
        <begin position="461"/>
        <end position="487"/>
    </location>
</feature>
<reference evidence="7 8" key="1">
    <citation type="submission" date="2024-01" db="EMBL/GenBank/DDBJ databases">
        <authorList>
            <consortium name="Genoscope - CEA"/>
            <person name="William W."/>
        </authorList>
    </citation>
    <scope>NUCLEOTIDE SEQUENCE [LARGE SCALE GENOMIC DNA]</scope>
    <source>
        <strain evidence="7 8">29B2s-10</strain>
    </source>
</reference>
<feature type="transmembrane region" description="Helical" evidence="6">
    <location>
        <begin position="499"/>
        <end position="519"/>
    </location>
</feature>
<evidence type="ECO:0000256" key="3">
    <source>
        <dbReference type="ARBA" id="ARBA00022692"/>
    </source>
</evidence>